<feature type="chain" id="PRO_5007296033" evidence="1">
    <location>
        <begin position="24"/>
        <end position="143"/>
    </location>
</feature>
<evidence type="ECO:0000313" key="3">
    <source>
        <dbReference type="Proteomes" id="UP000070544"/>
    </source>
</evidence>
<dbReference type="AlphaFoldDB" id="A0A139A8Y7"/>
<organism evidence="2 3">
    <name type="scientific">Gonapodya prolifera (strain JEL478)</name>
    <name type="common">Monoblepharis prolifera</name>
    <dbReference type="NCBI Taxonomy" id="1344416"/>
    <lineage>
        <taxon>Eukaryota</taxon>
        <taxon>Fungi</taxon>
        <taxon>Fungi incertae sedis</taxon>
        <taxon>Chytridiomycota</taxon>
        <taxon>Chytridiomycota incertae sedis</taxon>
        <taxon>Monoblepharidomycetes</taxon>
        <taxon>Monoblepharidales</taxon>
        <taxon>Gonapodyaceae</taxon>
        <taxon>Gonapodya</taxon>
    </lineage>
</organism>
<dbReference type="EMBL" id="KQ965781">
    <property type="protein sequence ID" value="KXS13216.1"/>
    <property type="molecule type" value="Genomic_DNA"/>
</dbReference>
<protein>
    <submittedName>
        <fullName evidence="2">Uncharacterized protein</fullName>
    </submittedName>
</protein>
<proteinExistence type="predicted"/>
<feature type="signal peptide" evidence="1">
    <location>
        <begin position="1"/>
        <end position="23"/>
    </location>
</feature>
<keyword evidence="3" id="KW-1185">Reference proteome</keyword>
<name>A0A139A8Y7_GONPJ</name>
<dbReference type="Proteomes" id="UP000070544">
    <property type="component" value="Unassembled WGS sequence"/>
</dbReference>
<evidence type="ECO:0000256" key="1">
    <source>
        <dbReference type="SAM" id="SignalP"/>
    </source>
</evidence>
<dbReference type="OMA" id="FRIQGCK"/>
<accession>A0A139A8Y7</accession>
<reference evidence="2 3" key="1">
    <citation type="journal article" date="2015" name="Genome Biol. Evol.">
        <title>Phylogenomic analyses indicate that early fungi evolved digesting cell walls of algal ancestors of land plants.</title>
        <authorList>
            <person name="Chang Y."/>
            <person name="Wang S."/>
            <person name="Sekimoto S."/>
            <person name="Aerts A.L."/>
            <person name="Choi C."/>
            <person name="Clum A."/>
            <person name="LaButti K.M."/>
            <person name="Lindquist E.A."/>
            <person name="Yee Ngan C."/>
            <person name="Ohm R.A."/>
            <person name="Salamov A.A."/>
            <person name="Grigoriev I.V."/>
            <person name="Spatafora J.W."/>
            <person name="Berbee M.L."/>
        </authorList>
    </citation>
    <scope>NUCLEOTIDE SEQUENCE [LARGE SCALE GENOMIC DNA]</scope>
    <source>
        <strain evidence="2 3">JEL478</strain>
    </source>
</reference>
<sequence>MRPRVSLAVLALAVGALALNAHAWVLSINSKEDAKGDFKTEEFHSAKPENGCFNLAQQMIDRGVFSFQYCTTPIWRCSLTFHSEKNCDGYLLGETSAGKSWDKFGVSEAGSKMKSFQIVGCITIPIPGKIKLPYFDVYDLGNC</sequence>
<evidence type="ECO:0000313" key="2">
    <source>
        <dbReference type="EMBL" id="KXS13216.1"/>
    </source>
</evidence>
<gene>
    <name evidence="2" type="ORF">M427DRAFT_156880</name>
</gene>
<dbReference type="OrthoDB" id="2360823at2759"/>
<keyword evidence="1" id="KW-0732">Signal</keyword>